<evidence type="ECO:0000256" key="1">
    <source>
        <dbReference type="ARBA" id="ARBA00022723"/>
    </source>
</evidence>
<dbReference type="EMBL" id="RJUL01000005">
    <property type="protein sequence ID" value="ROQ26003.1"/>
    <property type="molecule type" value="Genomic_DNA"/>
</dbReference>
<keyword evidence="2" id="KW-0325">Glycoprotein</keyword>
<evidence type="ECO:0000313" key="3">
    <source>
        <dbReference type="EMBL" id="ROQ26003.1"/>
    </source>
</evidence>
<dbReference type="GO" id="GO:0046872">
    <property type="term" value="F:metal ion binding"/>
    <property type="evidence" value="ECO:0007669"/>
    <property type="project" value="UniProtKB-KW"/>
</dbReference>
<comment type="caution">
    <text evidence="3">The sequence shown here is derived from an EMBL/GenBank/DDBJ whole genome shotgun (WGS) entry which is preliminary data.</text>
</comment>
<dbReference type="InterPro" id="IPR012334">
    <property type="entry name" value="Pectin_lyas_fold"/>
</dbReference>
<reference evidence="3 4" key="1">
    <citation type="submission" date="2018-11" db="EMBL/GenBank/DDBJ databases">
        <title>Genomic Encyclopedia of Type Strains, Phase IV (KMG-IV): sequencing the most valuable type-strain genomes for metagenomic binning, comparative biology and taxonomic classification.</title>
        <authorList>
            <person name="Goeker M."/>
        </authorList>
    </citation>
    <scope>NUCLEOTIDE SEQUENCE [LARGE SCALE GENOMIC DNA]</scope>
    <source>
        <strain evidence="3 4">DSM 21945</strain>
    </source>
</reference>
<dbReference type="PANTHER" id="PTHR42970:SF1">
    <property type="entry name" value="PECTATE LYASE C-RELATED"/>
    <property type="match status" value="1"/>
</dbReference>
<proteinExistence type="predicted"/>
<name>A0A3N1PBR3_9GAMM</name>
<dbReference type="Proteomes" id="UP000268033">
    <property type="component" value="Unassembled WGS sequence"/>
</dbReference>
<gene>
    <name evidence="3" type="ORF">EDC28_105323</name>
</gene>
<evidence type="ECO:0000256" key="2">
    <source>
        <dbReference type="ARBA" id="ARBA00023180"/>
    </source>
</evidence>
<keyword evidence="1" id="KW-0479">Metal-binding</keyword>
<evidence type="ECO:0000313" key="4">
    <source>
        <dbReference type="Proteomes" id="UP000268033"/>
    </source>
</evidence>
<accession>A0A3N1PBR3</accession>
<dbReference type="SUPFAM" id="SSF51126">
    <property type="entry name" value="Pectin lyase-like"/>
    <property type="match status" value="1"/>
</dbReference>
<dbReference type="STRING" id="584787.GCA_001247655_01618"/>
<dbReference type="PANTHER" id="PTHR42970">
    <property type="entry name" value="PECTATE LYASE C-RELATED"/>
    <property type="match status" value="1"/>
</dbReference>
<dbReference type="AlphaFoldDB" id="A0A3N1PBR3"/>
<dbReference type="Gene3D" id="2.160.20.10">
    <property type="entry name" value="Single-stranded right-handed beta-helix, Pectin lyase-like"/>
    <property type="match status" value="1"/>
</dbReference>
<organism evidence="3 4">
    <name type="scientific">Gallaecimonas pentaromativorans</name>
    <dbReference type="NCBI Taxonomy" id="584787"/>
    <lineage>
        <taxon>Bacteria</taxon>
        <taxon>Pseudomonadati</taxon>
        <taxon>Pseudomonadota</taxon>
        <taxon>Gammaproteobacteria</taxon>
        <taxon>Enterobacterales</taxon>
        <taxon>Gallaecimonadaceae</taxon>
        <taxon>Gallaecimonas</taxon>
    </lineage>
</organism>
<keyword evidence="4" id="KW-1185">Reference proteome</keyword>
<dbReference type="RefSeq" id="WP_123421687.1">
    <property type="nucleotide sequence ID" value="NZ_RJUL01000005.1"/>
</dbReference>
<dbReference type="InterPro" id="IPR011050">
    <property type="entry name" value="Pectin_lyase_fold/virulence"/>
</dbReference>
<dbReference type="InterPro" id="IPR052063">
    <property type="entry name" value="Polysaccharide_Lyase_1"/>
</dbReference>
<keyword evidence="3" id="KW-0456">Lyase</keyword>
<dbReference type="GO" id="GO:0016829">
    <property type="term" value="F:lyase activity"/>
    <property type="evidence" value="ECO:0007669"/>
    <property type="project" value="UniProtKB-KW"/>
</dbReference>
<sequence>MGLSALLLAQVLAFPGADGLGRYTVGGRGGQVLIVNSLKDDASPGTLRWAIEQPGPRIVVFSVSGVIDLKKPLVISQGQLTLAGQSSPGGIVLKGAETRVEADQVIIRYLRFRLGRVKDDWDAINGRQHSDIIIDHCSMSWSIDETASFYNNRRFTLQYSLIAQSLDHAGHSKGEHGYGGIWGGRGASFHHNLLANHQSRLPRFNGWRLGPNYPQGEELVDFRNNVIFNWGEHGSYGNEQGKVNIIGNSYLPGPASQHRAIFELWGADKAGDLFLAGNLMAGKASASLTAWPRLKDEDMATLAAKHQKTKAFTYPAMPLMLASQNAEASYQLLVQKGEVGANRNAHGYFRDSVDSAVLSEVKSGQGRLIDSELDAIESWVAYGREFKQKPVVDANHNGMADDWEQRHGVSDPNGHGLSGDYSNIESYLNDLGQFTAP</sequence>
<protein>
    <submittedName>
        <fullName evidence="3">Pectate lyase</fullName>
    </submittedName>
</protein>